<dbReference type="InterPro" id="IPR024962">
    <property type="entry name" value="YukD-like"/>
</dbReference>
<gene>
    <name evidence="1" type="ORF">DWV06_05920</name>
</gene>
<dbReference type="Gene3D" id="3.10.20.90">
    <property type="entry name" value="Phosphatidylinositol 3-kinase Catalytic Subunit, Chain A, domain 1"/>
    <property type="match status" value="1"/>
</dbReference>
<accession>A0A371AXC9</accession>
<proteinExistence type="predicted"/>
<sequence>MKPNKAIVELNLTKYNQVVDIEVPLDISVYELVCAVNQAFQLEQDTSNINTCHLKTEHPIGFFTSTQKLEECGIVNGTIIRI</sequence>
<dbReference type="OrthoDB" id="2085212at2"/>
<protein>
    <recommendedName>
        <fullName evidence="3">YukD</fullName>
    </recommendedName>
</protein>
<organism evidence="1 2">
    <name type="scientific">Anaerosacchariphilus polymeriproducens</name>
    <dbReference type="NCBI Taxonomy" id="1812858"/>
    <lineage>
        <taxon>Bacteria</taxon>
        <taxon>Bacillati</taxon>
        <taxon>Bacillota</taxon>
        <taxon>Clostridia</taxon>
        <taxon>Lachnospirales</taxon>
        <taxon>Lachnospiraceae</taxon>
        <taxon>Anaerosacchariphilus</taxon>
    </lineage>
</organism>
<evidence type="ECO:0000313" key="2">
    <source>
        <dbReference type="Proteomes" id="UP000255036"/>
    </source>
</evidence>
<evidence type="ECO:0000313" key="1">
    <source>
        <dbReference type="EMBL" id="RDU24233.1"/>
    </source>
</evidence>
<dbReference type="Proteomes" id="UP000255036">
    <property type="component" value="Unassembled WGS sequence"/>
</dbReference>
<keyword evidence="2" id="KW-1185">Reference proteome</keyword>
<dbReference type="Pfam" id="PF08817">
    <property type="entry name" value="YukD"/>
    <property type="match status" value="1"/>
</dbReference>
<evidence type="ECO:0008006" key="3">
    <source>
        <dbReference type="Google" id="ProtNLM"/>
    </source>
</evidence>
<reference evidence="1 2" key="1">
    <citation type="submission" date="2018-07" db="EMBL/GenBank/DDBJ databases">
        <title>Anaerosacharophilus polymeroproducens gen. nov. sp. nov., an anaerobic bacterium isolated from salt field.</title>
        <authorList>
            <person name="Kim W."/>
            <person name="Yang S.-H."/>
            <person name="Oh J."/>
            <person name="Lee J.-H."/>
            <person name="Kwon K.K."/>
        </authorList>
    </citation>
    <scope>NUCLEOTIDE SEQUENCE [LARGE SCALE GENOMIC DNA]</scope>
    <source>
        <strain evidence="1 2">MCWD5</strain>
    </source>
</reference>
<dbReference type="AlphaFoldDB" id="A0A371AXC9"/>
<dbReference type="RefSeq" id="WP_115481257.1">
    <property type="nucleotide sequence ID" value="NZ_QRCT01000014.1"/>
</dbReference>
<name>A0A371AXC9_9FIRM</name>
<comment type="caution">
    <text evidence="1">The sequence shown here is derived from an EMBL/GenBank/DDBJ whole genome shotgun (WGS) entry which is preliminary data.</text>
</comment>
<dbReference type="EMBL" id="QRCT01000014">
    <property type="protein sequence ID" value="RDU24233.1"/>
    <property type="molecule type" value="Genomic_DNA"/>
</dbReference>